<reference evidence="1" key="1">
    <citation type="submission" date="2022-03" db="EMBL/GenBank/DDBJ databases">
        <title>Sea Food Isolates.</title>
        <authorList>
            <person name="Li c."/>
        </authorList>
    </citation>
    <scope>NUCLEOTIDE SEQUENCE</scope>
    <source>
        <strain evidence="1">19MO03SA05</strain>
        <plasmid evidence="1">pSP19M00231</plasmid>
    </source>
</reference>
<name>A0AAU6VKI9_UNCXX</name>
<organism evidence="1">
    <name type="scientific">bacterium 19MO03SA05</name>
    <dbReference type="NCBI Taxonomy" id="2920620"/>
    <lineage>
        <taxon>Bacteria</taxon>
    </lineage>
</organism>
<dbReference type="AlphaFoldDB" id="A0AAU6VKI9"/>
<sequence length="44" mass="5056">MLLKLEGAIVRKHWAALSSCTRDKLISQTIRYQQALLLSPENRC</sequence>
<keyword evidence="1" id="KW-0614">Plasmid</keyword>
<evidence type="ECO:0000313" key="1">
    <source>
        <dbReference type="EMBL" id="XAG86830.1"/>
    </source>
</evidence>
<protein>
    <submittedName>
        <fullName evidence="1">TfoX/Sxy family protein</fullName>
    </submittedName>
</protein>
<accession>A0AAU6VKI9</accession>
<proteinExistence type="predicted"/>
<gene>
    <name evidence="1" type="ORF">MRM63_18505</name>
</gene>
<dbReference type="EMBL" id="CP095352">
    <property type="protein sequence ID" value="XAG86830.1"/>
    <property type="molecule type" value="Genomic_DNA"/>
</dbReference>
<geneLocation type="plasmid" evidence="1">
    <name>pSP19M00231</name>
</geneLocation>